<proteinExistence type="predicted"/>
<dbReference type="InterPro" id="IPR050817">
    <property type="entry name" value="DjlA_DnaK_co-chaperone"/>
</dbReference>
<sequence length="359" mass="41432">MAPGTAFDMRDLNHSFPSIRSRSSAVDDATFRSGHAMIREARPGDHIREQRHYTSMTPIIQEVRPDSYASKGEVVPFRGQPIIKEIRPKDLRSSHRLSKPHGFVDDVSIAYIRHESSRGSSSSIHVRFEASEFSSRDTPTYRTHIEESSRSFRYRETEASRPETYRPMSSQSSSTTRRTYEPSTSSRYYEAETMRPRAHRTHETHCSMASHSFEGPLRTYEPPSSSYHHHRRDSHSRSFLPSDAENLFNTFYGGSRPENSRSRTHHNGHKSHMPTSATLKPEVDLYNILDISRTVTQDDIKKAHRKLSMKYHPDRVQGDEETVRGATNKMAEINRAYDILGNPKLRREYDLTGRIPEHM</sequence>
<feature type="compositionally biased region" description="Basic residues" evidence="1">
    <location>
        <begin position="262"/>
        <end position="272"/>
    </location>
</feature>
<evidence type="ECO:0000259" key="2">
    <source>
        <dbReference type="PROSITE" id="PS50076"/>
    </source>
</evidence>
<dbReference type="CDD" id="cd06257">
    <property type="entry name" value="DnaJ"/>
    <property type="match status" value="1"/>
</dbReference>
<dbReference type="Pfam" id="PF00226">
    <property type="entry name" value="DnaJ"/>
    <property type="match status" value="1"/>
</dbReference>
<evidence type="ECO:0000313" key="3">
    <source>
        <dbReference type="EMBL" id="KAF2259072.1"/>
    </source>
</evidence>
<comment type="caution">
    <text evidence="3">The sequence shown here is derived from an EMBL/GenBank/DDBJ whole genome shotgun (WGS) entry which is preliminary data.</text>
</comment>
<dbReference type="SUPFAM" id="SSF46565">
    <property type="entry name" value="Chaperone J-domain"/>
    <property type="match status" value="1"/>
</dbReference>
<dbReference type="EMBL" id="ML986723">
    <property type="protein sequence ID" value="KAF2259072.1"/>
    <property type="molecule type" value="Genomic_DNA"/>
</dbReference>
<dbReference type="SMART" id="SM00271">
    <property type="entry name" value="DnaJ"/>
    <property type="match status" value="1"/>
</dbReference>
<reference evidence="4" key="1">
    <citation type="journal article" date="2020" name="Stud. Mycol.">
        <title>101 Dothideomycetes genomes: A test case for predicting lifestyles and emergence of pathogens.</title>
        <authorList>
            <person name="Haridas S."/>
            <person name="Albert R."/>
            <person name="Binder M."/>
            <person name="Bloem J."/>
            <person name="LaButti K."/>
            <person name="Salamov A."/>
            <person name="Andreopoulos B."/>
            <person name="Baker S."/>
            <person name="Barry K."/>
            <person name="Bills G."/>
            <person name="Bluhm B."/>
            <person name="Cannon C."/>
            <person name="Castanera R."/>
            <person name="Culley D."/>
            <person name="Daum C."/>
            <person name="Ezra D."/>
            <person name="Gonzalez J."/>
            <person name="Henrissat B."/>
            <person name="Kuo A."/>
            <person name="Liang C."/>
            <person name="Lipzen A."/>
            <person name="Lutzoni F."/>
            <person name="Magnuson J."/>
            <person name="Mondo S."/>
            <person name="Nolan M."/>
            <person name="Ohm R."/>
            <person name="Pangilinan J."/>
            <person name="Park H.-J."/>
            <person name="Ramirez L."/>
            <person name="Alfaro M."/>
            <person name="Sun H."/>
            <person name="Tritt A."/>
            <person name="Yoshinaga Y."/>
            <person name="Zwiers L.-H."/>
            <person name="Turgeon B."/>
            <person name="Goodwin S."/>
            <person name="Spatafora J."/>
            <person name="Crous P."/>
            <person name="Grigoriev I."/>
        </authorList>
    </citation>
    <scope>NUCLEOTIDE SEQUENCE [LARGE SCALE GENOMIC DNA]</scope>
    <source>
        <strain evidence="4">CBS 304.66</strain>
    </source>
</reference>
<dbReference type="OrthoDB" id="10250354at2759"/>
<feature type="region of interest" description="Disordered" evidence="1">
    <location>
        <begin position="254"/>
        <end position="276"/>
    </location>
</feature>
<accession>A0A9P4JY52</accession>
<feature type="compositionally biased region" description="Basic and acidic residues" evidence="1">
    <location>
        <begin position="189"/>
        <end position="205"/>
    </location>
</feature>
<dbReference type="PROSITE" id="PS50076">
    <property type="entry name" value="DNAJ_2"/>
    <property type="match status" value="1"/>
</dbReference>
<dbReference type="Gene3D" id="1.10.287.110">
    <property type="entry name" value="DnaJ domain"/>
    <property type="match status" value="1"/>
</dbReference>
<organism evidence="3 4">
    <name type="scientific">Lojkania enalia</name>
    <dbReference type="NCBI Taxonomy" id="147567"/>
    <lineage>
        <taxon>Eukaryota</taxon>
        <taxon>Fungi</taxon>
        <taxon>Dikarya</taxon>
        <taxon>Ascomycota</taxon>
        <taxon>Pezizomycotina</taxon>
        <taxon>Dothideomycetes</taxon>
        <taxon>Pleosporomycetidae</taxon>
        <taxon>Pleosporales</taxon>
        <taxon>Pleosporales incertae sedis</taxon>
        <taxon>Lojkania</taxon>
    </lineage>
</organism>
<dbReference type="AlphaFoldDB" id="A0A9P4JY52"/>
<feature type="domain" description="J" evidence="2">
    <location>
        <begin position="284"/>
        <end position="353"/>
    </location>
</feature>
<feature type="compositionally biased region" description="Polar residues" evidence="1">
    <location>
        <begin position="132"/>
        <end position="141"/>
    </location>
</feature>
<dbReference type="Proteomes" id="UP000800093">
    <property type="component" value="Unassembled WGS sequence"/>
</dbReference>
<name>A0A9P4JY52_9PLEO</name>
<protein>
    <submittedName>
        <fullName evidence="3">DnaJ-domain-containing protein</fullName>
    </submittedName>
</protein>
<dbReference type="PRINTS" id="PR00625">
    <property type="entry name" value="JDOMAIN"/>
</dbReference>
<evidence type="ECO:0000313" key="4">
    <source>
        <dbReference type="Proteomes" id="UP000800093"/>
    </source>
</evidence>
<evidence type="ECO:0000256" key="1">
    <source>
        <dbReference type="SAM" id="MobiDB-lite"/>
    </source>
</evidence>
<feature type="region of interest" description="Disordered" evidence="1">
    <location>
        <begin position="131"/>
        <end position="241"/>
    </location>
</feature>
<gene>
    <name evidence="3" type="ORF">CC78DRAFT_548642</name>
</gene>
<dbReference type="InterPro" id="IPR036869">
    <property type="entry name" value="J_dom_sf"/>
</dbReference>
<feature type="compositionally biased region" description="Basic and acidic residues" evidence="1">
    <location>
        <begin position="143"/>
        <end position="164"/>
    </location>
</feature>
<keyword evidence="4" id="KW-1185">Reference proteome</keyword>
<dbReference type="InterPro" id="IPR001623">
    <property type="entry name" value="DnaJ_domain"/>
</dbReference>
<dbReference type="PANTHER" id="PTHR24074">
    <property type="entry name" value="CO-CHAPERONE PROTEIN DJLA"/>
    <property type="match status" value="1"/>
</dbReference>